<keyword evidence="3" id="KW-1185">Reference proteome</keyword>
<name>A0A7K0KHG9_9BACT</name>
<evidence type="ECO:0000256" key="1">
    <source>
        <dbReference type="SAM" id="SignalP"/>
    </source>
</evidence>
<dbReference type="PROSITE" id="PS51257">
    <property type="entry name" value="PROKAR_LIPOPROTEIN"/>
    <property type="match status" value="1"/>
</dbReference>
<dbReference type="AlphaFoldDB" id="A0A7K0KHG9"/>
<gene>
    <name evidence="2" type="ORF">FYJ73_09505</name>
</gene>
<comment type="caution">
    <text evidence="2">The sequence shown here is derived from an EMBL/GenBank/DDBJ whole genome shotgun (WGS) entry which is preliminary data.</text>
</comment>
<evidence type="ECO:0000313" key="3">
    <source>
        <dbReference type="Proteomes" id="UP000438914"/>
    </source>
</evidence>
<proteinExistence type="predicted"/>
<organism evidence="2 3">
    <name type="scientific">Hallella mizrahii</name>
    <dbReference type="NCBI Taxonomy" id="2606637"/>
    <lineage>
        <taxon>Bacteria</taxon>
        <taxon>Pseudomonadati</taxon>
        <taxon>Bacteroidota</taxon>
        <taxon>Bacteroidia</taxon>
        <taxon>Bacteroidales</taxon>
        <taxon>Prevotellaceae</taxon>
        <taxon>Hallella</taxon>
    </lineage>
</organism>
<sequence length="202" mass="21874">MKKTSILTLLLCMIAALTMTSCLSDDDDDSGLSREEQHSAYLSVAGEHNGLLVYYDSIFTTKPAKVDSVAAMVNFETDSTVTVYNFRVNSIAHFVQDATAKTCLENAPAQILKCYTLFYGLSPVTFHIQPQKLTFSTTADGKPHTITLAFYAGYPNSYGVKSGKSLGLQIVLGGVFLDYENITGGTNLLANGLALPFIFNAK</sequence>
<keyword evidence="1" id="KW-0732">Signal</keyword>
<dbReference type="Pfam" id="PF16128">
    <property type="entry name" value="DUF4840"/>
    <property type="match status" value="1"/>
</dbReference>
<dbReference type="InterPro" id="IPR032293">
    <property type="entry name" value="DUF4840"/>
</dbReference>
<reference evidence="2 3" key="1">
    <citation type="submission" date="2019-08" db="EMBL/GenBank/DDBJ databases">
        <title>In-depth cultivation of the pig gut microbiome towards novel bacterial diversity and tailored functional studies.</title>
        <authorList>
            <person name="Wylensek D."/>
            <person name="Hitch T.C.A."/>
            <person name="Clavel T."/>
        </authorList>
    </citation>
    <scope>NUCLEOTIDE SEQUENCE [LARGE SCALE GENOMIC DNA]</scope>
    <source>
        <strain evidence="2 3">LKV-178-WT-2A</strain>
    </source>
</reference>
<feature type="chain" id="PRO_5029554072" evidence="1">
    <location>
        <begin position="25"/>
        <end position="202"/>
    </location>
</feature>
<dbReference type="RefSeq" id="WP_154534488.1">
    <property type="nucleotide sequence ID" value="NZ_VUNG01000023.1"/>
</dbReference>
<evidence type="ECO:0000313" key="2">
    <source>
        <dbReference type="EMBL" id="MST84900.1"/>
    </source>
</evidence>
<dbReference type="EMBL" id="VUNG01000023">
    <property type="protein sequence ID" value="MST84900.1"/>
    <property type="molecule type" value="Genomic_DNA"/>
</dbReference>
<feature type="signal peptide" evidence="1">
    <location>
        <begin position="1"/>
        <end position="24"/>
    </location>
</feature>
<protein>
    <submittedName>
        <fullName evidence="2">DUF4840 domain-containing protein</fullName>
    </submittedName>
</protein>
<dbReference type="Proteomes" id="UP000438914">
    <property type="component" value="Unassembled WGS sequence"/>
</dbReference>
<accession>A0A7K0KHG9</accession>